<dbReference type="EMBL" id="BLAY01000121">
    <property type="protein sequence ID" value="GET41407.1"/>
    <property type="molecule type" value="Genomic_DNA"/>
</dbReference>
<sequence length="190" mass="19554">MKLKQSLLLAGVSQAVAAGMVMASSPASAAQLYNFSYSGTGIDATGTLTLGAPGTDPGSFLITGITGERNGVAITSLLPVGSYPVGSDPVTGDPAVPNDNLFFPNQDIKLSFAGFSFQTVDGNKYNPYYDAEVKSYRECSTTGCAVEDPKVTFTSTAVPEPASVLGLVAFGALGATLTRKKKLVVQKAEA</sequence>
<keyword evidence="4" id="KW-1185">Reference proteome</keyword>
<feature type="signal peptide" evidence="1">
    <location>
        <begin position="1"/>
        <end position="29"/>
    </location>
</feature>
<dbReference type="AlphaFoldDB" id="A0AAV3XLR7"/>
<keyword evidence="1" id="KW-0732">Signal</keyword>
<evidence type="ECO:0000259" key="2">
    <source>
        <dbReference type="Pfam" id="PF07589"/>
    </source>
</evidence>
<evidence type="ECO:0000256" key="1">
    <source>
        <dbReference type="SAM" id="SignalP"/>
    </source>
</evidence>
<reference evidence="3" key="1">
    <citation type="submission" date="2019-10" db="EMBL/GenBank/DDBJ databases">
        <title>Draft genome sequece of Microseira wollei NIES-4236.</title>
        <authorList>
            <person name="Yamaguchi H."/>
            <person name="Suzuki S."/>
            <person name="Kawachi M."/>
        </authorList>
    </citation>
    <scope>NUCLEOTIDE SEQUENCE</scope>
    <source>
        <strain evidence="3">NIES-4236</strain>
    </source>
</reference>
<dbReference type="NCBIfam" id="TIGR02595">
    <property type="entry name" value="PEP_CTERM"/>
    <property type="match status" value="1"/>
</dbReference>
<comment type="caution">
    <text evidence="3">The sequence shown here is derived from an EMBL/GenBank/DDBJ whole genome shotgun (WGS) entry which is preliminary data.</text>
</comment>
<feature type="chain" id="PRO_5043483907" description="Ice-binding protein C-terminal domain-containing protein" evidence="1">
    <location>
        <begin position="30"/>
        <end position="190"/>
    </location>
</feature>
<protein>
    <recommendedName>
        <fullName evidence="2">Ice-binding protein C-terminal domain-containing protein</fullName>
    </recommendedName>
</protein>
<dbReference type="Pfam" id="PF07589">
    <property type="entry name" value="PEP-CTERM"/>
    <property type="match status" value="1"/>
</dbReference>
<feature type="domain" description="Ice-binding protein C-terminal" evidence="2">
    <location>
        <begin position="157"/>
        <end position="180"/>
    </location>
</feature>
<organism evidence="3 4">
    <name type="scientific">Microseira wollei NIES-4236</name>
    <dbReference type="NCBI Taxonomy" id="2530354"/>
    <lineage>
        <taxon>Bacteria</taxon>
        <taxon>Bacillati</taxon>
        <taxon>Cyanobacteriota</taxon>
        <taxon>Cyanophyceae</taxon>
        <taxon>Oscillatoriophycideae</taxon>
        <taxon>Aerosakkonematales</taxon>
        <taxon>Aerosakkonemataceae</taxon>
        <taxon>Microseira</taxon>
    </lineage>
</organism>
<accession>A0AAV3XLR7</accession>
<dbReference type="RefSeq" id="WP_226587684.1">
    <property type="nucleotide sequence ID" value="NZ_BLAY01000121.1"/>
</dbReference>
<proteinExistence type="predicted"/>
<dbReference type="InterPro" id="IPR013424">
    <property type="entry name" value="Ice-binding_C"/>
</dbReference>
<name>A0AAV3XLR7_9CYAN</name>
<gene>
    <name evidence="3" type="ORF">MiSe_62190</name>
</gene>
<evidence type="ECO:0000313" key="3">
    <source>
        <dbReference type="EMBL" id="GET41407.1"/>
    </source>
</evidence>
<evidence type="ECO:0000313" key="4">
    <source>
        <dbReference type="Proteomes" id="UP001050975"/>
    </source>
</evidence>
<dbReference type="Proteomes" id="UP001050975">
    <property type="component" value="Unassembled WGS sequence"/>
</dbReference>